<dbReference type="GO" id="GO:0005886">
    <property type="term" value="C:plasma membrane"/>
    <property type="evidence" value="ECO:0007669"/>
    <property type="project" value="UniProtKB-SubCell"/>
</dbReference>
<evidence type="ECO:0000256" key="6">
    <source>
        <dbReference type="ARBA" id="ARBA00022618"/>
    </source>
</evidence>
<organism evidence="14">
    <name type="scientific">freshwater metagenome</name>
    <dbReference type="NCBI Taxonomy" id="449393"/>
    <lineage>
        <taxon>unclassified sequences</taxon>
        <taxon>metagenomes</taxon>
        <taxon>ecological metagenomes</taxon>
    </lineage>
</organism>
<keyword evidence="7 11" id="KW-0812">Transmembrane</keyword>
<evidence type="ECO:0000256" key="3">
    <source>
        <dbReference type="ARBA" id="ARBA00007379"/>
    </source>
</evidence>
<evidence type="ECO:0000313" key="14">
    <source>
        <dbReference type="EMBL" id="KGA16041.1"/>
    </source>
</evidence>
<dbReference type="PANTHER" id="PTHR47755">
    <property type="entry name" value="CELL DIVISION PROTEIN FTSX"/>
    <property type="match status" value="1"/>
</dbReference>
<evidence type="ECO:0000256" key="10">
    <source>
        <dbReference type="ARBA" id="ARBA00023306"/>
    </source>
</evidence>
<comment type="similarity">
    <text evidence="3">Belongs to the ABC-4 integral membrane protein family. FtsX subfamily.</text>
</comment>
<keyword evidence="5" id="KW-1003">Cell membrane</keyword>
<dbReference type="AlphaFoldDB" id="A0A094QNB2"/>
<feature type="transmembrane region" description="Helical" evidence="11">
    <location>
        <begin position="21"/>
        <end position="41"/>
    </location>
</feature>
<protein>
    <recommendedName>
        <fullName evidence="4">Cell division protein FtsX</fullName>
    </recommendedName>
</protein>
<dbReference type="PIRSF" id="PIRSF003097">
    <property type="entry name" value="FtsX"/>
    <property type="match status" value="1"/>
</dbReference>
<dbReference type="InterPro" id="IPR004513">
    <property type="entry name" value="FtsX"/>
</dbReference>
<evidence type="ECO:0000256" key="7">
    <source>
        <dbReference type="ARBA" id="ARBA00022692"/>
    </source>
</evidence>
<dbReference type="InterPro" id="IPR047929">
    <property type="entry name" value="FtsX_actino"/>
</dbReference>
<gene>
    <name evidence="14" type="ORF">GM51_13450</name>
</gene>
<dbReference type="Gene3D" id="3.30.70.3040">
    <property type="match status" value="1"/>
</dbReference>
<comment type="function">
    <text evidence="1">Part of the ABC transporter FtsEX involved in cellular division.</text>
</comment>
<dbReference type="Pfam" id="PF18075">
    <property type="entry name" value="FtsX_ECD"/>
    <property type="match status" value="1"/>
</dbReference>
<evidence type="ECO:0000256" key="1">
    <source>
        <dbReference type="ARBA" id="ARBA00003552"/>
    </source>
</evidence>
<evidence type="ECO:0000259" key="13">
    <source>
        <dbReference type="Pfam" id="PF18075"/>
    </source>
</evidence>
<dbReference type="NCBIfam" id="NF038346">
    <property type="entry name" value="FtsX_actino"/>
    <property type="match status" value="1"/>
</dbReference>
<dbReference type="GO" id="GO:0051301">
    <property type="term" value="P:cell division"/>
    <property type="evidence" value="ECO:0007669"/>
    <property type="project" value="UniProtKB-KW"/>
</dbReference>
<dbReference type="Pfam" id="PF02687">
    <property type="entry name" value="FtsX"/>
    <property type="match status" value="1"/>
</dbReference>
<keyword evidence="10" id="KW-0131">Cell cycle</keyword>
<accession>A0A094QNB2</accession>
<feature type="transmembrane region" description="Helical" evidence="11">
    <location>
        <begin position="224"/>
        <end position="252"/>
    </location>
</feature>
<dbReference type="InterPro" id="IPR040690">
    <property type="entry name" value="FtsX_ECD"/>
</dbReference>
<keyword evidence="8 11" id="KW-1133">Transmembrane helix</keyword>
<comment type="caution">
    <text evidence="14">The sequence shown here is derived from an EMBL/GenBank/DDBJ whole genome shotgun (WGS) entry which is preliminary data.</text>
</comment>
<keyword evidence="6" id="KW-0132">Cell division</keyword>
<sequence length="301" mass="32921">MRFSFVRSEVANGLRRNFTMTVALIVSVAVSLALVGSALLMRAQVDRMKGYWYDKIEVSIFLCGKTSVAFTCTGTVTAEQRANIETVLGSLAPTVQEIFYESSQDAYGKFQEQFAGSAILANISPDALPESFRVKLDDPANFEKVATALQSVQGVESIQDQRQLLDRFFQILKGLQSFAIAIAVAMLFVTVLLVMNTIRVSAFARRRETSIMRSVGASNISIRLPFILEAVVASVIGSMLATAGILATKYWVIDARLAPNLTFIPFITWSQVLAIVPVIFLAGVGITVLASSITLRRYLRG</sequence>
<evidence type="ECO:0000259" key="12">
    <source>
        <dbReference type="Pfam" id="PF02687"/>
    </source>
</evidence>
<evidence type="ECO:0000256" key="2">
    <source>
        <dbReference type="ARBA" id="ARBA00004651"/>
    </source>
</evidence>
<comment type="subcellular location">
    <subcellularLocation>
        <location evidence="2">Cell membrane</location>
        <topology evidence="2">Multi-pass membrane protein</topology>
    </subcellularLocation>
</comment>
<evidence type="ECO:0000256" key="4">
    <source>
        <dbReference type="ARBA" id="ARBA00021907"/>
    </source>
</evidence>
<dbReference type="PANTHER" id="PTHR47755:SF1">
    <property type="entry name" value="CELL DIVISION PROTEIN FTSX"/>
    <property type="match status" value="1"/>
</dbReference>
<feature type="domain" description="FtsX extracellular" evidence="13">
    <location>
        <begin position="56"/>
        <end position="158"/>
    </location>
</feature>
<evidence type="ECO:0000256" key="5">
    <source>
        <dbReference type="ARBA" id="ARBA00022475"/>
    </source>
</evidence>
<keyword evidence="9 11" id="KW-0472">Membrane</keyword>
<name>A0A094QNB2_9ZZZZ</name>
<feature type="transmembrane region" description="Helical" evidence="11">
    <location>
        <begin position="272"/>
        <end position="295"/>
    </location>
</feature>
<proteinExistence type="inferred from homology"/>
<feature type="domain" description="ABC3 transporter permease C-terminal" evidence="12">
    <location>
        <begin position="181"/>
        <end position="296"/>
    </location>
</feature>
<evidence type="ECO:0000256" key="11">
    <source>
        <dbReference type="SAM" id="Phobius"/>
    </source>
</evidence>
<reference evidence="14" key="1">
    <citation type="submission" date="2014-06" db="EMBL/GenBank/DDBJ databases">
        <title>Key roles for freshwater Actinobacteria revealed by deep metagenomic sequencing.</title>
        <authorList>
            <person name="Ghai R."/>
            <person name="Mizuno C.M."/>
            <person name="Picazo A."/>
            <person name="Camacho A."/>
            <person name="Rodriguez-Valera F."/>
        </authorList>
    </citation>
    <scope>NUCLEOTIDE SEQUENCE</scope>
</reference>
<feature type="transmembrane region" description="Helical" evidence="11">
    <location>
        <begin position="178"/>
        <end position="203"/>
    </location>
</feature>
<evidence type="ECO:0000256" key="8">
    <source>
        <dbReference type="ARBA" id="ARBA00022989"/>
    </source>
</evidence>
<evidence type="ECO:0000256" key="9">
    <source>
        <dbReference type="ARBA" id="ARBA00023136"/>
    </source>
</evidence>
<dbReference type="EMBL" id="JNSL01000095">
    <property type="protein sequence ID" value="KGA16041.1"/>
    <property type="molecule type" value="Genomic_DNA"/>
</dbReference>
<dbReference type="InterPro" id="IPR003838">
    <property type="entry name" value="ABC3_permease_C"/>
</dbReference>